<keyword evidence="1" id="KW-0175">Coiled coil</keyword>
<evidence type="ECO:0000256" key="1">
    <source>
        <dbReference type="SAM" id="Coils"/>
    </source>
</evidence>
<sequence length="801" mass="87728">MKGEMKGWSRLRLMRRLNRRSNSGLDRRLNCKGSRGKFGDRGSVSVFFVLVLSGFVLFNGLLIDFARIAAFRKQAELAVMSGTRSVLAAYDPELYRRYGLFARGGDPADDLFRSALDGNRPNRAGGAFSLLDIEWSASAAVESRPLASYDVLRRQVMEEMKYKAPIDLSIELISRWRGVASAAKEAGEVVDRLEELRKAYERREASLDEAMKRIVEAGDALGQPLEAIVPLPAASLVGTRSAAVAVDLPDAVLMYTDYVSKRSADESRAAAYSAAYLAWEERKRAAEAEEKEFDEPPPPMEPPQYADVIRSYLDGVESVRRPLLKLDQAKERADGLLNQAQQAIEKAKLADQEMRRLADAEGTLASDGEAGMAEEGTDSGLWSAEESALRDESGAVYEQLRQSMKELTLGDEWFSGISEEVEKQRQDGDQYALASERMTETLAAIPGSSGLSARLVADGERLQSASESYRSAYGDSGSATQARRAMIEEHRASDAERKSLEQQAGEEWKQAAESLMTLTGSGGSGQQEDSQETKTFEQLDKLYQANKKWNAANDEAEERYGQSSELDDGREQALTKSGGWLSALTDAATGARDRLYGSEYVIARFSRIEPSDVREALAGQAELPSSPELSQTEYILYGFASAAGNVTAAYSEVLAARLSIRLVEGLVESGRYGNPLLVLAAATLYAVRAAAQDMQSLLTQGTIPLSKYASVATTYTDYLRLFLLLHGGTDNHWSRMAAVMEQESGLAFDRLYTYVSGQATASVTMWFFPRLASALGLSGGWGGTVNGDRYEATYQADDAYQ</sequence>
<dbReference type="EMBL" id="SSOB01000037">
    <property type="protein sequence ID" value="THF74817.1"/>
    <property type="molecule type" value="Genomic_DNA"/>
</dbReference>
<evidence type="ECO:0000313" key="5">
    <source>
        <dbReference type="Proteomes" id="UP000310636"/>
    </source>
</evidence>
<feature type="region of interest" description="Disordered" evidence="2">
    <location>
        <begin position="467"/>
        <end position="507"/>
    </location>
</feature>
<keyword evidence="3" id="KW-1133">Transmembrane helix</keyword>
<feature type="coiled-coil region" evidence="1">
    <location>
        <begin position="326"/>
        <end position="360"/>
    </location>
</feature>
<dbReference type="RefSeq" id="WP_136372330.1">
    <property type="nucleotide sequence ID" value="NZ_SSOB01000037.1"/>
</dbReference>
<comment type="caution">
    <text evidence="4">The sequence shown here is derived from an EMBL/GenBank/DDBJ whole genome shotgun (WGS) entry which is preliminary data.</text>
</comment>
<feature type="compositionally biased region" description="Basic and acidic residues" evidence="2">
    <location>
        <begin position="485"/>
        <end position="507"/>
    </location>
</feature>
<reference evidence="4 5" key="1">
    <citation type="submission" date="2019-04" db="EMBL/GenBank/DDBJ databases">
        <title>Cohnella sp. nov. isolated from preserved vegetables.</title>
        <authorList>
            <person name="Lin S.-Y."/>
            <person name="Hung M.-H."/>
            <person name="Young C.-C."/>
        </authorList>
    </citation>
    <scope>NUCLEOTIDE SEQUENCE [LARGE SCALE GENOMIC DNA]</scope>
    <source>
        <strain evidence="4 5">CC-MHH1044</strain>
    </source>
</reference>
<feature type="coiled-coil region" evidence="1">
    <location>
        <begin position="183"/>
        <end position="213"/>
    </location>
</feature>
<organism evidence="4 5">
    <name type="scientific">Cohnella fermenti</name>
    <dbReference type="NCBI Taxonomy" id="2565925"/>
    <lineage>
        <taxon>Bacteria</taxon>
        <taxon>Bacillati</taxon>
        <taxon>Bacillota</taxon>
        <taxon>Bacilli</taxon>
        <taxon>Bacillales</taxon>
        <taxon>Paenibacillaceae</taxon>
        <taxon>Cohnella</taxon>
    </lineage>
</organism>
<evidence type="ECO:0000256" key="2">
    <source>
        <dbReference type="SAM" id="MobiDB-lite"/>
    </source>
</evidence>
<keyword evidence="5" id="KW-1185">Reference proteome</keyword>
<keyword evidence="3" id="KW-0812">Transmembrane</keyword>
<feature type="transmembrane region" description="Helical" evidence="3">
    <location>
        <begin position="44"/>
        <end position="63"/>
    </location>
</feature>
<gene>
    <name evidence="4" type="ORF">E6C55_23825</name>
</gene>
<proteinExistence type="predicted"/>
<dbReference type="OrthoDB" id="2385264at2"/>
<name>A0A4S4BJJ0_9BACL</name>
<dbReference type="AlphaFoldDB" id="A0A4S4BJJ0"/>
<evidence type="ECO:0000313" key="4">
    <source>
        <dbReference type="EMBL" id="THF74817.1"/>
    </source>
</evidence>
<evidence type="ECO:0000256" key="3">
    <source>
        <dbReference type="SAM" id="Phobius"/>
    </source>
</evidence>
<keyword evidence="3" id="KW-0472">Membrane</keyword>
<accession>A0A4S4BJJ0</accession>
<protein>
    <submittedName>
        <fullName evidence="4">Uncharacterized protein</fullName>
    </submittedName>
</protein>
<dbReference type="Proteomes" id="UP000310636">
    <property type="component" value="Unassembled WGS sequence"/>
</dbReference>